<dbReference type="SUPFAM" id="SSF48452">
    <property type="entry name" value="TPR-like"/>
    <property type="match status" value="1"/>
</dbReference>
<evidence type="ECO:0000313" key="1">
    <source>
        <dbReference type="EMBL" id="PRM88684.1"/>
    </source>
</evidence>
<evidence type="ECO:0000313" key="2">
    <source>
        <dbReference type="Proteomes" id="UP000239065"/>
    </source>
</evidence>
<sequence length="666" mass="78046">MRFLTIFILLISLLNAKDRDFYYSFIDSNGKQIPTKTKETIINTLNQLDEVKAIALDGKLHEAFEKLKIIKDNNKVSLLNSDILILYSELVIKTNSKQHINSASNELEVAINSSLIDQEDLLKAYLILIDLKLNINKVEDARYYAQTVVDIFDDEEAKSRGKISLAKIFKYQKDYKKASKTIFEVLNSTEDKNIASIAANELFDIYLLEGKKDEASELMRQILLTNPSFYSSDYIVANQRVDLLLKLDMTTFAIDILKNLILTSKKDDVLEQTKYKLANLYMSLYDKTDTYLNLAKILYKDIIDNYPKSENFDNASMFYDEIKMRQKSILPNVVADKYPENETMQNKALLQELINNNFNKKYEDVIKMKKVYKDIPKDVLKRFGYENVDELLDMSHLGLIKEYLKEEDCIKLSYILKDLKTDIFKDIVNDDSLKQQFIGCMREVPSIENYKQIKDIFKDTKDLDVYLILEAMALDVEEIDDALYYSSKIEKSKDKEILKEEFLYKYQILKIDNNTGKLDRFFKNSLENNDLIEANIEKPIIIDFYYDLYLYLIKEGKEEEAFKILNSLNNKQNEFKAFVYSPFVESELSRLLKKQNNFQDAVNYLVLALEHAKNIKPEDEVKLYYDILTLYDNLGQKEQKEIYLQKCKNINIEDNFYKNMCNGMNP</sequence>
<name>A0A2S9SQ12_9BACT</name>
<dbReference type="RefSeq" id="WP_105908698.1">
    <property type="nucleotide sequence ID" value="NZ_NXGJ01000002.1"/>
</dbReference>
<protein>
    <recommendedName>
        <fullName evidence="3">Tetratricopeptide repeat protein</fullName>
    </recommendedName>
</protein>
<dbReference type="EMBL" id="NXGJ01000002">
    <property type="protein sequence ID" value="PRM88684.1"/>
    <property type="molecule type" value="Genomic_DNA"/>
</dbReference>
<gene>
    <name evidence="1" type="ORF">CJ669_03365</name>
</gene>
<dbReference type="Gene3D" id="1.25.40.10">
    <property type="entry name" value="Tetratricopeptide repeat domain"/>
    <property type="match status" value="3"/>
</dbReference>
<accession>A0A2S9SQ12</accession>
<evidence type="ECO:0008006" key="3">
    <source>
        <dbReference type="Google" id="ProtNLM"/>
    </source>
</evidence>
<organism evidence="1 2">
    <name type="scientific">Aliarcobacter cryaerophilus</name>
    <dbReference type="NCBI Taxonomy" id="28198"/>
    <lineage>
        <taxon>Bacteria</taxon>
        <taxon>Pseudomonadati</taxon>
        <taxon>Campylobacterota</taxon>
        <taxon>Epsilonproteobacteria</taxon>
        <taxon>Campylobacterales</taxon>
        <taxon>Arcobacteraceae</taxon>
        <taxon>Aliarcobacter</taxon>
    </lineage>
</organism>
<comment type="caution">
    <text evidence="1">The sequence shown here is derived from an EMBL/GenBank/DDBJ whole genome shotgun (WGS) entry which is preliminary data.</text>
</comment>
<reference evidence="1 2" key="1">
    <citation type="submission" date="2017-09" db="EMBL/GenBank/DDBJ databases">
        <title>Reassesment of A. cryaerophilus.</title>
        <authorList>
            <person name="Perez-Cataluna A."/>
            <person name="Collado L."/>
            <person name="Salgado O."/>
            <person name="Lefinanco V."/>
            <person name="Figueras M.J."/>
        </authorList>
    </citation>
    <scope>NUCLEOTIDE SEQUENCE [LARGE SCALE GENOMIC DNA]</scope>
    <source>
        <strain evidence="1 2">LMG 9861</strain>
    </source>
</reference>
<dbReference type="Proteomes" id="UP000239065">
    <property type="component" value="Unassembled WGS sequence"/>
</dbReference>
<proteinExistence type="predicted"/>
<dbReference type="InterPro" id="IPR011990">
    <property type="entry name" value="TPR-like_helical_dom_sf"/>
</dbReference>
<dbReference type="AlphaFoldDB" id="A0A2S9SQ12"/>